<gene>
    <name evidence="2" type="ORF">HaLaN_30433</name>
</gene>
<comment type="caution">
    <text evidence="2">The sequence shown here is derived from an EMBL/GenBank/DDBJ whole genome shotgun (WGS) entry which is preliminary data.</text>
</comment>
<feature type="non-terminal residue" evidence="2">
    <location>
        <position position="1"/>
    </location>
</feature>
<reference evidence="2 3" key="1">
    <citation type="submission" date="2020-02" db="EMBL/GenBank/DDBJ databases">
        <title>Draft genome sequence of Haematococcus lacustris strain NIES-144.</title>
        <authorList>
            <person name="Morimoto D."/>
            <person name="Nakagawa S."/>
            <person name="Yoshida T."/>
            <person name="Sawayama S."/>
        </authorList>
    </citation>
    <scope>NUCLEOTIDE SEQUENCE [LARGE SCALE GENOMIC DNA]</scope>
    <source>
        <strain evidence="2 3">NIES-144</strain>
    </source>
</reference>
<name>A0A6A0AF91_HAELA</name>
<protein>
    <submittedName>
        <fullName evidence="2">Uncharacterized protein</fullName>
    </submittedName>
</protein>
<feature type="region of interest" description="Disordered" evidence="1">
    <location>
        <begin position="1"/>
        <end position="22"/>
    </location>
</feature>
<dbReference type="EMBL" id="BLLF01005593">
    <property type="protein sequence ID" value="GFH31396.1"/>
    <property type="molecule type" value="Genomic_DNA"/>
</dbReference>
<dbReference type="Proteomes" id="UP000485058">
    <property type="component" value="Unassembled WGS sequence"/>
</dbReference>
<dbReference type="AlphaFoldDB" id="A0A6A0AF91"/>
<sequence>MQLKNRVHEEPTELGLPLRPPQHGLRLSPRNLTFSASHWSLCSRTATCAREQITSARRVSLA</sequence>
<proteinExistence type="predicted"/>
<organism evidence="2 3">
    <name type="scientific">Haematococcus lacustris</name>
    <name type="common">Green alga</name>
    <name type="synonym">Haematococcus pluvialis</name>
    <dbReference type="NCBI Taxonomy" id="44745"/>
    <lineage>
        <taxon>Eukaryota</taxon>
        <taxon>Viridiplantae</taxon>
        <taxon>Chlorophyta</taxon>
        <taxon>core chlorophytes</taxon>
        <taxon>Chlorophyceae</taxon>
        <taxon>CS clade</taxon>
        <taxon>Chlamydomonadales</taxon>
        <taxon>Haematococcaceae</taxon>
        <taxon>Haematococcus</taxon>
    </lineage>
</organism>
<accession>A0A6A0AF91</accession>
<evidence type="ECO:0000256" key="1">
    <source>
        <dbReference type="SAM" id="MobiDB-lite"/>
    </source>
</evidence>
<feature type="non-terminal residue" evidence="2">
    <location>
        <position position="62"/>
    </location>
</feature>
<keyword evidence="3" id="KW-1185">Reference proteome</keyword>
<evidence type="ECO:0000313" key="3">
    <source>
        <dbReference type="Proteomes" id="UP000485058"/>
    </source>
</evidence>
<feature type="compositionally biased region" description="Basic and acidic residues" evidence="1">
    <location>
        <begin position="1"/>
        <end position="11"/>
    </location>
</feature>
<evidence type="ECO:0000313" key="2">
    <source>
        <dbReference type="EMBL" id="GFH31396.1"/>
    </source>
</evidence>